<dbReference type="OrthoDB" id="727134at2"/>
<proteinExistence type="predicted"/>
<evidence type="ECO:0000313" key="3">
    <source>
        <dbReference type="EMBL" id="PCE66423.1"/>
    </source>
</evidence>
<dbReference type="PROSITE" id="PS51257">
    <property type="entry name" value="PROKAR_LIPOPROTEIN"/>
    <property type="match status" value="1"/>
</dbReference>
<feature type="signal peptide" evidence="2">
    <location>
        <begin position="1"/>
        <end position="19"/>
    </location>
</feature>
<dbReference type="AlphaFoldDB" id="A0A2A4GD89"/>
<dbReference type="Proteomes" id="UP000219559">
    <property type="component" value="Unassembled WGS sequence"/>
</dbReference>
<evidence type="ECO:0000256" key="1">
    <source>
        <dbReference type="SAM" id="MobiDB-lite"/>
    </source>
</evidence>
<name>A0A2A4GD89_9FLAO</name>
<dbReference type="EMBL" id="NBWU01000001">
    <property type="protein sequence ID" value="PCE66423.1"/>
    <property type="molecule type" value="Genomic_DNA"/>
</dbReference>
<reference evidence="3 4" key="1">
    <citation type="submission" date="2017-04" db="EMBL/GenBank/DDBJ databases">
        <title>A new member of the family Flavobacteriaceae isolated from ascidians.</title>
        <authorList>
            <person name="Chen L."/>
        </authorList>
    </citation>
    <scope>NUCLEOTIDE SEQUENCE [LARGE SCALE GENOMIC DNA]</scope>
    <source>
        <strain evidence="3 4">HQA918</strain>
    </source>
</reference>
<protein>
    <submittedName>
        <fullName evidence="3">Uncharacterized protein</fullName>
    </submittedName>
</protein>
<evidence type="ECO:0000313" key="4">
    <source>
        <dbReference type="Proteomes" id="UP000219559"/>
    </source>
</evidence>
<comment type="caution">
    <text evidence="3">The sequence shown here is derived from an EMBL/GenBank/DDBJ whole genome shotgun (WGS) entry which is preliminary data.</text>
</comment>
<keyword evidence="2" id="KW-0732">Signal</keyword>
<feature type="chain" id="PRO_5012969218" evidence="2">
    <location>
        <begin position="20"/>
        <end position="273"/>
    </location>
</feature>
<keyword evidence="4" id="KW-1185">Reference proteome</keyword>
<organism evidence="3 4">
    <name type="scientific">Sediminicola luteus</name>
    <dbReference type="NCBI Taxonomy" id="319238"/>
    <lineage>
        <taxon>Bacteria</taxon>
        <taxon>Pseudomonadati</taxon>
        <taxon>Bacteroidota</taxon>
        <taxon>Flavobacteriia</taxon>
        <taxon>Flavobacteriales</taxon>
        <taxon>Flavobacteriaceae</taxon>
        <taxon>Sediminicola</taxon>
    </lineage>
</organism>
<feature type="region of interest" description="Disordered" evidence="1">
    <location>
        <begin position="172"/>
        <end position="192"/>
    </location>
</feature>
<accession>A0A2A4GD89</accession>
<sequence>MRAFAILLLLILVSCDAEVFVPEEEQLETTSLIHSVVCEDFTNEPDLFDHFFVSAGTPKNHTKYRSPRRIILPINPETGRRYFKRDVVGMATDGHPDLHFVWYKNRRYSAGKSHDLDSSRKPEDFTYILPIDPEGNGQRYTPEDIAGMAIDGTSNWVFTWYKNGFVSAGSPSNLGKHREPQPVTFPTNPRTNSPFKGTQIRAVAIDGRYNRTIMYFKYNYMSEGISHEPGRYADPYCVENRAAGNIEPRHYIGAGIDYTNNHMFFWFRARNSD</sequence>
<dbReference type="RefSeq" id="WP_097441944.1">
    <property type="nucleotide sequence ID" value="NZ_NBWU01000001.1"/>
</dbReference>
<evidence type="ECO:0000256" key="2">
    <source>
        <dbReference type="SAM" id="SignalP"/>
    </source>
</evidence>
<gene>
    <name evidence="3" type="ORF">B7P33_03765</name>
</gene>